<evidence type="ECO:0000313" key="3">
    <source>
        <dbReference type="Proteomes" id="UP001642360"/>
    </source>
</evidence>
<feature type="region of interest" description="Disordered" evidence="1">
    <location>
        <begin position="39"/>
        <end position="90"/>
    </location>
</feature>
<reference evidence="2 3" key="1">
    <citation type="submission" date="2024-02" db="EMBL/GenBank/DDBJ databases">
        <authorList>
            <person name="Vignale AGUSTIN F."/>
            <person name="Sosa J E."/>
            <person name="Modenutti C."/>
        </authorList>
    </citation>
    <scope>NUCLEOTIDE SEQUENCE [LARGE SCALE GENOMIC DNA]</scope>
</reference>
<evidence type="ECO:0000256" key="1">
    <source>
        <dbReference type="SAM" id="MobiDB-lite"/>
    </source>
</evidence>
<proteinExistence type="predicted"/>
<sequence length="121" mass="13697">MSPIPILISKIMEDCGVVIHSSNTYFTLMNPIYSGTIKKRLGQRKKKKTHQPKVDIENEVEVEDEDEDEAPTKDVPNSSTASLPPFNDLPPMTIFAHLLVRLGRKMDEFGNTKNEIKESLK</sequence>
<organism evidence="2 3">
    <name type="scientific">Ilex paraguariensis</name>
    <name type="common">yerba mate</name>
    <dbReference type="NCBI Taxonomy" id="185542"/>
    <lineage>
        <taxon>Eukaryota</taxon>
        <taxon>Viridiplantae</taxon>
        <taxon>Streptophyta</taxon>
        <taxon>Embryophyta</taxon>
        <taxon>Tracheophyta</taxon>
        <taxon>Spermatophyta</taxon>
        <taxon>Magnoliopsida</taxon>
        <taxon>eudicotyledons</taxon>
        <taxon>Gunneridae</taxon>
        <taxon>Pentapetalae</taxon>
        <taxon>asterids</taxon>
        <taxon>campanulids</taxon>
        <taxon>Aquifoliales</taxon>
        <taxon>Aquifoliaceae</taxon>
        <taxon>Ilex</taxon>
    </lineage>
</organism>
<keyword evidence="3" id="KW-1185">Reference proteome</keyword>
<name>A0ABC8RC22_9AQUA</name>
<comment type="caution">
    <text evidence="2">The sequence shown here is derived from an EMBL/GenBank/DDBJ whole genome shotgun (WGS) entry which is preliminary data.</text>
</comment>
<evidence type="ECO:0000313" key="2">
    <source>
        <dbReference type="EMBL" id="CAK9142518.1"/>
    </source>
</evidence>
<accession>A0ABC8RC22</accession>
<dbReference type="EMBL" id="CAUOFW020001232">
    <property type="protein sequence ID" value="CAK9142518.1"/>
    <property type="molecule type" value="Genomic_DNA"/>
</dbReference>
<gene>
    <name evidence="2" type="ORF">ILEXP_LOCUS10201</name>
</gene>
<dbReference type="AlphaFoldDB" id="A0ABC8RC22"/>
<protein>
    <submittedName>
        <fullName evidence="2">Uncharacterized protein</fullName>
    </submittedName>
</protein>
<feature type="compositionally biased region" description="Basic residues" evidence="1">
    <location>
        <begin position="39"/>
        <end position="51"/>
    </location>
</feature>
<feature type="compositionally biased region" description="Acidic residues" evidence="1">
    <location>
        <begin position="57"/>
        <end position="69"/>
    </location>
</feature>
<dbReference type="Proteomes" id="UP001642360">
    <property type="component" value="Unassembled WGS sequence"/>
</dbReference>